<dbReference type="GO" id="GO:0051301">
    <property type="term" value="P:cell division"/>
    <property type="evidence" value="ECO:0007669"/>
    <property type="project" value="UniProtKB-KW"/>
</dbReference>
<dbReference type="Proteomes" id="UP000515125">
    <property type="component" value="Unplaced"/>
</dbReference>
<keyword evidence="8" id="KW-0131">Cell cycle</keyword>
<feature type="compositionally biased region" description="Basic and acidic residues" evidence="4">
    <location>
        <begin position="276"/>
        <end position="292"/>
    </location>
</feature>
<name>A0A6P6S1Y0_9EIME</name>
<feature type="region of interest" description="Disordered" evidence="4">
    <location>
        <begin position="268"/>
        <end position="292"/>
    </location>
</feature>
<evidence type="ECO:0000313" key="7">
    <source>
        <dbReference type="Proteomes" id="UP000515125"/>
    </source>
</evidence>
<dbReference type="Pfam" id="PF00004">
    <property type="entry name" value="AAA"/>
    <property type="match status" value="2"/>
</dbReference>
<keyword evidence="2" id="KW-0547">Nucleotide-binding</keyword>
<gene>
    <name evidence="8" type="primary">LOC34619732</name>
</gene>
<dbReference type="PANTHER" id="PTHR23077">
    <property type="entry name" value="AAA-FAMILY ATPASE"/>
    <property type="match status" value="1"/>
</dbReference>
<keyword evidence="5" id="KW-0732">Signal</keyword>
<keyword evidence="7" id="KW-1185">Reference proteome</keyword>
<dbReference type="GO" id="GO:0016887">
    <property type="term" value="F:ATP hydrolysis activity"/>
    <property type="evidence" value="ECO:0007669"/>
    <property type="project" value="InterPro"/>
</dbReference>
<dbReference type="InterPro" id="IPR050168">
    <property type="entry name" value="AAA_ATPase_domain"/>
</dbReference>
<evidence type="ECO:0000313" key="8">
    <source>
        <dbReference type="RefSeq" id="XP_026194143.1"/>
    </source>
</evidence>
<dbReference type="GO" id="GO:0051228">
    <property type="term" value="P:mitotic spindle disassembly"/>
    <property type="evidence" value="ECO:0007669"/>
    <property type="project" value="TreeGrafter"/>
</dbReference>
<dbReference type="CDD" id="cd19503">
    <property type="entry name" value="RecA-like_CDC48_NLV2_r1-like"/>
    <property type="match status" value="1"/>
</dbReference>
<evidence type="ECO:0000256" key="4">
    <source>
        <dbReference type="SAM" id="MobiDB-lite"/>
    </source>
</evidence>
<dbReference type="OrthoDB" id="27435at2759"/>
<keyword evidence="3" id="KW-0067">ATP-binding</keyword>
<dbReference type="AlphaFoldDB" id="A0A6P6S1Y0"/>
<dbReference type="SUPFAM" id="SSF52540">
    <property type="entry name" value="P-loop containing nucleoside triphosphate hydrolases"/>
    <property type="match status" value="2"/>
</dbReference>
<dbReference type="PROSITE" id="PS00674">
    <property type="entry name" value="AAA"/>
    <property type="match status" value="2"/>
</dbReference>
<feature type="region of interest" description="Disordered" evidence="4">
    <location>
        <begin position="218"/>
        <end position="237"/>
    </location>
</feature>
<dbReference type="SMART" id="SM00382">
    <property type="entry name" value="AAA"/>
    <property type="match status" value="2"/>
</dbReference>
<evidence type="ECO:0000256" key="5">
    <source>
        <dbReference type="SAM" id="SignalP"/>
    </source>
</evidence>
<proteinExistence type="predicted"/>
<feature type="domain" description="AAA+ ATPase" evidence="6">
    <location>
        <begin position="649"/>
        <end position="788"/>
    </location>
</feature>
<feature type="region of interest" description="Disordered" evidence="4">
    <location>
        <begin position="82"/>
        <end position="115"/>
    </location>
</feature>
<dbReference type="Gene3D" id="3.40.50.300">
    <property type="entry name" value="P-loop containing nucleotide triphosphate hydrolases"/>
    <property type="match status" value="2"/>
</dbReference>
<evidence type="ECO:0000256" key="1">
    <source>
        <dbReference type="ARBA" id="ARBA00022737"/>
    </source>
</evidence>
<evidence type="ECO:0000256" key="2">
    <source>
        <dbReference type="ARBA" id="ARBA00022741"/>
    </source>
</evidence>
<dbReference type="GO" id="GO:0034098">
    <property type="term" value="C:VCP-NPL4-UFD1 AAA ATPase complex"/>
    <property type="evidence" value="ECO:0007669"/>
    <property type="project" value="TreeGrafter"/>
</dbReference>
<dbReference type="InterPro" id="IPR003959">
    <property type="entry name" value="ATPase_AAA_core"/>
</dbReference>
<accession>A0A6P6S1Y0</accession>
<dbReference type="Gene3D" id="3.10.330.10">
    <property type="match status" value="1"/>
</dbReference>
<dbReference type="Pfam" id="PF17862">
    <property type="entry name" value="AAA_lid_3"/>
    <property type="match status" value="2"/>
</dbReference>
<dbReference type="SUPFAM" id="SSF50692">
    <property type="entry name" value="ADC-like"/>
    <property type="match status" value="1"/>
</dbReference>
<keyword evidence="1" id="KW-0677">Repeat</keyword>
<dbReference type="InterPro" id="IPR003960">
    <property type="entry name" value="ATPase_AAA_CS"/>
</dbReference>
<sequence length="901" mass="97524">MSARGPSPVTVSLGALVVCVGALCLCLSSDALPLPPSPGRRAVRGIFAPRIPLGALSPKTPIFPEDAIKRWVGALRGGGLFGGSAGPKKDGGGPPSGPSQGGGSPSSAPLKAPNLLTLGAPHSSDVAAVYVHPKRARSLGLQPGVPLELRGRRKRQTAGVLIEDSALAEDLISVHPRVCRQLKLVEGDLLLINRLQSLPPAANVYIQVFRDSLPPAGVAGAGRGGPAEPRQGAGSLRGPLVDEAMQRAVDWFFRSRARPIRVGDQYKVPVPLQQGPRRESQRAPGESPDKGPVEEIEVKVMRLDADTEKDIEFGLVGEGSEIFTGEETLERDAFDSASEVTYDDLGGLRREIQLLRESVELPLRFPHIFKQMGIATPRGVLLHGASGVGKTLLARAVATECGANFIVLNGPEVMSRMAGETEANLRRVFEEAASLSPCLVFIDEIDSIATKREKTQGEMEKRLVAQLLTLMDGIGSNKNVVVLAATNRPNQLDPALRRFGRFDREIEVPVPDVSGRYEILKKKTQKMRLKSDVDLQRIAADAHGFVGADLAQLCLEAALLCLKEQVQNIDFDKDAVDPEVLQRLEVGQQHFISALAAVNPSALRERHVEVPNVRWEDIGGLEDVKRELKETVQYPVEHATKFREFGLQPSRGVLFYGPPGCGKTLLAKAVANECKANFISVKGPELLTMWFGESEANVRDLFDRARAAAPCIIFFDEIDSIAKTRGSGGGSGSEASDRVINQILTEIDGIGKQKQIFIIGATNRPDILDPAVTRPGRLDQLLYIPLPDQKSRESIFKANLRKTPISKDVSIEALAKRTEGFSGADITELCQRAAKFAIRESIEAEAAGKKEAVRQLEKRHFDLAAKDARRSVSPHVVTAYEEFRRKLRSGSGEAMPSSSSI</sequence>
<dbReference type="GO" id="GO:0005524">
    <property type="term" value="F:ATP binding"/>
    <property type="evidence" value="ECO:0007669"/>
    <property type="project" value="UniProtKB-KW"/>
</dbReference>
<dbReference type="RefSeq" id="XP_026194143.1">
    <property type="nucleotide sequence ID" value="XM_026338358.1"/>
</dbReference>
<evidence type="ECO:0000259" key="6">
    <source>
        <dbReference type="SMART" id="SM00382"/>
    </source>
</evidence>
<feature type="signal peptide" evidence="5">
    <location>
        <begin position="1"/>
        <end position="31"/>
    </location>
</feature>
<feature type="domain" description="AAA+ ATPase" evidence="6">
    <location>
        <begin position="376"/>
        <end position="512"/>
    </location>
</feature>
<feature type="chain" id="PRO_5027545853" evidence="5">
    <location>
        <begin position="32"/>
        <end position="901"/>
    </location>
</feature>
<dbReference type="GO" id="GO:0030970">
    <property type="term" value="P:retrograde protein transport, ER to cytosol"/>
    <property type="evidence" value="ECO:0007669"/>
    <property type="project" value="TreeGrafter"/>
</dbReference>
<dbReference type="GO" id="GO:0097352">
    <property type="term" value="P:autophagosome maturation"/>
    <property type="evidence" value="ECO:0007669"/>
    <property type="project" value="TreeGrafter"/>
</dbReference>
<keyword evidence="8" id="KW-0132">Cell division</keyword>
<dbReference type="FunFam" id="3.40.50.300:FF:000048">
    <property type="entry name" value="Transitional endoplasmic reticulum ATPase"/>
    <property type="match status" value="1"/>
</dbReference>
<evidence type="ECO:0000256" key="3">
    <source>
        <dbReference type="ARBA" id="ARBA00022840"/>
    </source>
</evidence>
<dbReference type="FunFam" id="3.40.50.300:FF:000012">
    <property type="entry name" value="Transitional endoplasmic reticulum ATPase"/>
    <property type="match status" value="1"/>
</dbReference>
<dbReference type="GO" id="GO:0005634">
    <property type="term" value="C:nucleus"/>
    <property type="evidence" value="ECO:0007669"/>
    <property type="project" value="TreeGrafter"/>
</dbReference>
<dbReference type="InterPro" id="IPR041569">
    <property type="entry name" value="AAA_lid_3"/>
</dbReference>
<dbReference type="GO" id="GO:0031593">
    <property type="term" value="F:polyubiquitin modification-dependent protein binding"/>
    <property type="evidence" value="ECO:0007669"/>
    <property type="project" value="TreeGrafter"/>
</dbReference>
<protein>
    <submittedName>
        <fullName evidence="8">Cell division cycle protein 48 homolog</fullName>
    </submittedName>
</protein>
<dbReference type="Gene3D" id="2.40.40.20">
    <property type="match status" value="1"/>
</dbReference>
<reference evidence="8" key="1">
    <citation type="submission" date="2025-08" db="UniProtKB">
        <authorList>
            <consortium name="RefSeq"/>
        </authorList>
    </citation>
    <scope>IDENTIFICATION</scope>
</reference>
<dbReference type="GeneID" id="34619732"/>
<dbReference type="InterPro" id="IPR027417">
    <property type="entry name" value="P-loop_NTPase"/>
</dbReference>
<dbReference type="InterPro" id="IPR009010">
    <property type="entry name" value="Asp_de-COase-like_dom_sf"/>
</dbReference>
<dbReference type="GO" id="GO:0005829">
    <property type="term" value="C:cytosol"/>
    <property type="evidence" value="ECO:0007669"/>
    <property type="project" value="TreeGrafter"/>
</dbReference>
<dbReference type="FunFam" id="1.10.8.60:FF:000057">
    <property type="entry name" value="AAA family ATPase, CDC48 subfamily"/>
    <property type="match status" value="1"/>
</dbReference>
<dbReference type="Gene3D" id="1.10.8.60">
    <property type="match status" value="2"/>
</dbReference>
<organism evidence="7 8">
    <name type="scientific">Cyclospora cayetanensis</name>
    <dbReference type="NCBI Taxonomy" id="88456"/>
    <lineage>
        <taxon>Eukaryota</taxon>
        <taxon>Sar</taxon>
        <taxon>Alveolata</taxon>
        <taxon>Apicomplexa</taxon>
        <taxon>Conoidasida</taxon>
        <taxon>Coccidia</taxon>
        <taxon>Eucoccidiorida</taxon>
        <taxon>Eimeriorina</taxon>
        <taxon>Eimeriidae</taxon>
        <taxon>Cyclospora</taxon>
    </lineage>
</organism>
<dbReference type="PANTHER" id="PTHR23077:SF171">
    <property type="entry name" value="NUCLEAR VALOSIN-CONTAINING PROTEIN-LIKE"/>
    <property type="match status" value="1"/>
</dbReference>
<dbReference type="InterPro" id="IPR003593">
    <property type="entry name" value="AAA+_ATPase"/>
</dbReference>